<reference evidence="1" key="1">
    <citation type="submission" date="2022-07" db="EMBL/GenBank/DDBJ databases">
        <title>Evaluation of T. orientalis genome assembly methods using nanopore sequencing and analysis of variation between genomes.</title>
        <authorList>
            <person name="Yam J."/>
            <person name="Micallef M.L."/>
            <person name="Liu M."/>
            <person name="Djordjevic S.P."/>
            <person name="Bogema D.R."/>
            <person name="Jenkins C."/>
        </authorList>
    </citation>
    <scope>NUCLEOTIDE SEQUENCE</scope>
    <source>
        <strain evidence="1">Fish Creek</strain>
    </source>
</reference>
<evidence type="ECO:0000313" key="1">
    <source>
        <dbReference type="EMBL" id="UVC54335.1"/>
    </source>
</evidence>
<organism evidence="1 2">
    <name type="scientific">Theileria orientalis</name>
    <dbReference type="NCBI Taxonomy" id="68886"/>
    <lineage>
        <taxon>Eukaryota</taxon>
        <taxon>Sar</taxon>
        <taxon>Alveolata</taxon>
        <taxon>Apicomplexa</taxon>
        <taxon>Aconoidasida</taxon>
        <taxon>Piroplasmida</taxon>
        <taxon>Theileriidae</taxon>
        <taxon>Theileria</taxon>
    </lineage>
</organism>
<protein>
    <submittedName>
        <fullName evidence="1">Uncharacterized protein</fullName>
    </submittedName>
</protein>
<sequence>MINDRNTIYSVIEFQKVQKQKNQYNRSKSKANNGCNEVNNAEIELICNHKSEISR</sequence>
<dbReference type="AlphaFoldDB" id="A0A976XJD5"/>
<accession>A0A976XJD5</accession>
<dbReference type="Proteomes" id="UP000244803">
    <property type="component" value="Chromosome 3"/>
</dbReference>
<dbReference type="EMBL" id="CP056066">
    <property type="protein sequence ID" value="UVC54335.1"/>
    <property type="molecule type" value="Genomic_DNA"/>
</dbReference>
<gene>
    <name evidence="1" type="ORF">MACJ_003874</name>
</gene>
<proteinExistence type="predicted"/>
<name>A0A976XJD5_THEOR</name>
<evidence type="ECO:0000313" key="2">
    <source>
        <dbReference type="Proteomes" id="UP000244803"/>
    </source>
</evidence>